<evidence type="ECO:0000259" key="6">
    <source>
        <dbReference type="PROSITE" id="PS50184"/>
    </source>
</evidence>
<accession>A0A9X6NAF5</accession>
<dbReference type="GO" id="GO:0005178">
    <property type="term" value="F:integrin binding"/>
    <property type="evidence" value="ECO:0007669"/>
    <property type="project" value="TreeGrafter"/>
</dbReference>
<dbReference type="GO" id="GO:0045597">
    <property type="term" value="P:positive regulation of cell differentiation"/>
    <property type="evidence" value="ECO:0007669"/>
    <property type="project" value="TreeGrafter"/>
</dbReference>
<feature type="chain" id="PRO_5040931541" description="Connective tissue growth factor" evidence="4">
    <location>
        <begin position="20"/>
        <end position="325"/>
    </location>
</feature>
<dbReference type="GO" id="GO:0005615">
    <property type="term" value="C:extracellular space"/>
    <property type="evidence" value="ECO:0007669"/>
    <property type="project" value="TreeGrafter"/>
</dbReference>
<evidence type="ECO:0008006" key="10">
    <source>
        <dbReference type="Google" id="ProtNLM"/>
    </source>
</evidence>
<evidence type="ECO:0000313" key="9">
    <source>
        <dbReference type="Proteomes" id="UP000192578"/>
    </source>
</evidence>
<proteinExistence type="predicted"/>
<dbReference type="SUPFAM" id="SSF57184">
    <property type="entry name" value="Growth factor receptor domain"/>
    <property type="match status" value="1"/>
</dbReference>
<feature type="signal peptide" evidence="4">
    <location>
        <begin position="1"/>
        <end position="19"/>
    </location>
</feature>
<feature type="domain" description="CTCK" evidence="5">
    <location>
        <begin position="249"/>
        <end position="325"/>
    </location>
</feature>
<name>A0A9X6NAF5_HYPEX</name>
<dbReference type="Proteomes" id="UP000192578">
    <property type="component" value="Unassembled WGS sequence"/>
</dbReference>
<dbReference type="EMBL" id="MTYJ01000180">
    <property type="protein sequence ID" value="OWA50054.1"/>
    <property type="molecule type" value="Genomic_DNA"/>
</dbReference>
<keyword evidence="1 4" id="KW-0732">Signal</keyword>
<dbReference type="GO" id="GO:0008201">
    <property type="term" value="F:heparin binding"/>
    <property type="evidence" value="ECO:0007669"/>
    <property type="project" value="TreeGrafter"/>
</dbReference>
<evidence type="ECO:0000256" key="2">
    <source>
        <dbReference type="ARBA" id="ARBA00023157"/>
    </source>
</evidence>
<organism evidence="8 9">
    <name type="scientific">Hypsibius exemplaris</name>
    <name type="common">Freshwater tardigrade</name>
    <dbReference type="NCBI Taxonomy" id="2072580"/>
    <lineage>
        <taxon>Eukaryota</taxon>
        <taxon>Metazoa</taxon>
        <taxon>Ecdysozoa</taxon>
        <taxon>Tardigrada</taxon>
        <taxon>Eutardigrada</taxon>
        <taxon>Parachela</taxon>
        <taxon>Hypsibioidea</taxon>
        <taxon>Hypsibiidae</taxon>
        <taxon>Hypsibius</taxon>
    </lineage>
</organism>
<dbReference type="InterPro" id="IPR000867">
    <property type="entry name" value="IGFBP-like"/>
</dbReference>
<dbReference type="OrthoDB" id="365605at2759"/>
<dbReference type="AlphaFoldDB" id="A0A9X6NAF5"/>
<dbReference type="SMART" id="SM00121">
    <property type="entry name" value="IB"/>
    <property type="match status" value="1"/>
</dbReference>
<dbReference type="GO" id="GO:0007165">
    <property type="term" value="P:signal transduction"/>
    <property type="evidence" value="ECO:0007669"/>
    <property type="project" value="TreeGrafter"/>
</dbReference>
<protein>
    <recommendedName>
        <fullName evidence="10">Connective tissue growth factor</fullName>
    </recommendedName>
</protein>
<sequence length="325" mass="36273">MRRCFPWEVVLFLLSLAFAANSASGMHIAQQNGDDNTPGIGGGGKCPDKCHPCAAKEEEECQAGVKLRHDACGCCPYCARQEGEECNAFRGCQNGLLCSNGTCRPEHPRSCIVGKKTYAHDESWRPNCQTICQCENGVYGCSDVCQPDVPASECLFGRQILVESRCCSRWVCRPAEPSVSCTNVTLDWTSCSCKHPISQQWTNKNPDCKWTVQQKDCPAEECPQPHAQNYDLKNLITDAEALSRAKHFCEKSLYHRYEFITEDNCRSTRMHHQKTCASECHMPDGRKLCCLPNEFESMPVRLRCGNHNTVLRTLAVISGCNCVLC</sequence>
<comment type="caution">
    <text evidence="3">Lacks conserved residue(s) required for the propagation of feature annotation.</text>
</comment>
<dbReference type="GO" id="GO:0007155">
    <property type="term" value="P:cell adhesion"/>
    <property type="evidence" value="ECO:0007669"/>
    <property type="project" value="TreeGrafter"/>
</dbReference>
<dbReference type="PROSITE" id="PS51323">
    <property type="entry name" value="IGFBP_N_2"/>
    <property type="match status" value="1"/>
</dbReference>
<evidence type="ECO:0000313" key="8">
    <source>
        <dbReference type="EMBL" id="OWA50054.1"/>
    </source>
</evidence>
<comment type="caution">
    <text evidence="8">The sequence shown here is derived from an EMBL/GenBank/DDBJ whole genome shotgun (WGS) entry which is preliminary data.</text>
</comment>
<dbReference type="InterPro" id="IPR001007">
    <property type="entry name" value="VWF_dom"/>
</dbReference>
<dbReference type="Pfam" id="PF00219">
    <property type="entry name" value="IGFBP"/>
    <property type="match status" value="1"/>
</dbReference>
<feature type="domain" description="IGFBP N-terminal" evidence="7">
    <location>
        <begin position="46"/>
        <end position="106"/>
    </location>
</feature>
<dbReference type="PROSITE" id="PS01208">
    <property type="entry name" value="VWFC_1"/>
    <property type="match status" value="1"/>
</dbReference>
<evidence type="ECO:0000256" key="1">
    <source>
        <dbReference type="ARBA" id="ARBA00022729"/>
    </source>
</evidence>
<keyword evidence="2" id="KW-1015">Disulfide bond</keyword>
<dbReference type="PANTHER" id="PTHR11348">
    <property type="entry name" value="CONNECTIVE TISSUE GROWTH FACTOR-RELATED"/>
    <property type="match status" value="1"/>
</dbReference>
<dbReference type="PROSITE" id="PS50184">
    <property type="entry name" value="VWFC_2"/>
    <property type="match status" value="1"/>
</dbReference>
<dbReference type="InterPro" id="IPR006207">
    <property type="entry name" value="Cys_knot_C"/>
</dbReference>
<keyword evidence="9" id="KW-1185">Reference proteome</keyword>
<feature type="domain" description="VWFC" evidence="6">
    <location>
        <begin position="109"/>
        <end position="173"/>
    </location>
</feature>
<dbReference type="PANTHER" id="PTHR11348:SF17">
    <property type="entry name" value="CCN"/>
    <property type="match status" value="1"/>
</dbReference>
<evidence type="ECO:0000256" key="4">
    <source>
        <dbReference type="SAM" id="SignalP"/>
    </source>
</evidence>
<dbReference type="InterPro" id="IPR009030">
    <property type="entry name" value="Growth_fac_rcpt_cys_sf"/>
</dbReference>
<dbReference type="GO" id="GO:0031012">
    <property type="term" value="C:extracellular matrix"/>
    <property type="evidence" value="ECO:0007669"/>
    <property type="project" value="TreeGrafter"/>
</dbReference>
<evidence type="ECO:0000259" key="7">
    <source>
        <dbReference type="PROSITE" id="PS51323"/>
    </source>
</evidence>
<dbReference type="SMART" id="SM00214">
    <property type="entry name" value="VWC"/>
    <property type="match status" value="1"/>
</dbReference>
<evidence type="ECO:0000259" key="5">
    <source>
        <dbReference type="PROSITE" id="PS01225"/>
    </source>
</evidence>
<dbReference type="InterPro" id="IPR050941">
    <property type="entry name" value="CCN"/>
</dbReference>
<dbReference type="Pfam" id="PF00093">
    <property type="entry name" value="VWC"/>
    <property type="match status" value="1"/>
</dbReference>
<dbReference type="PROSITE" id="PS01225">
    <property type="entry name" value="CTCK_2"/>
    <property type="match status" value="1"/>
</dbReference>
<reference evidence="9" key="1">
    <citation type="submission" date="2017-01" db="EMBL/GenBank/DDBJ databases">
        <title>Comparative genomics of anhydrobiosis in the tardigrade Hypsibius dujardini.</title>
        <authorList>
            <person name="Yoshida Y."/>
            <person name="Koutsovoulos G."/>
            <person name="Laetsch D."/>
            <person name="Stevens L."/>
            <person name="Kumar S."/>
            <person name="Horikawa D."/>
            <person name="Ishino K."/>
            <person name="Komine S."/>
            <person name="Tomita M."/>
            <person name="Blaxter M."/>
            <person name="Arakawa K."/>
        </authorList>
    </citation>
    <scope>NUCLEOTIDE SEQUENCE [LARGE SCALE GENOMIC DNA]</scope>
    <source>
        <strain evidence="9">Z151</strain>
    </source>
</reference>
<gene>
    <name evidence="8" type="ORF">BV898_14585</name>
</gene>
<evidence type="ECO:0000256" key="3">
    <source>
        <dbReference type="PROSITE-ProRule" id="PRU00039"/>
    </source>
</evidence>